<evidence type="ECO:0000313" key="1">
    <source>
        <dbReference type="EMBL" id="BAY84818.1"/>
    </source>
</evidence>
<evidence type="ECO:0000313" key="2">
    <source>
        <dbReference type="Proteomes" id="UP000218418"/>
    </source>
</evidence>
<keyword evidence="2" id="KW-1185">Reference proteome</keyword>
<reference evidence="1 2" key="1">
    <citation type="submission" date="2017-06" db="EMBL/GenBank/DDBJ databases">
        <title>Genome sequencing of cyanobaciteial culture collection at National Institute for Environmental Studies (NIES).</title>
        <authorList>
            <person name="Hirose Y."/>
            <person name="Shimura Y."/>
            <person name="Fujisawa T."/>
            <person name="Nakamura Y."/>
            <person name="Kawachi M."/>
        </authorList>
    </citation>
    <scope>NUCLEOTIDE SEQUENCE [LARGE SCALE GENOMIC DNA]</scope>
    <source>
        <strain evidence="1 2">NIES-267</strain>
    </source>
</reference>
<dbReference type="AlphaFoldDB" id="A0A1Z4LUR8"/>
<dbReference type="EMBL" id="AP018227">
    <property type="protein sequence ID" value="BAY84818.1"/>
    <property type="molecule type" value="Genomic_DNA"/>
</dbReference>
<organism evidence="1 2">
    <name type="scientific">Calothrix parasitica NIES-267</name>
    <dbReference type="NCBI Taxonomy" id="1973488"/>
    <lineage>
        <taxon>Bacteria</taxon>
        <taxon>Bacillati</taxon>
        <taxon>Cyanobacteriota</taxon>
        <taxon>Cyanophyceae</taxon>
        <taxon>Nostocales</taxon>
        <taxon>Calotrichaceae</taxon>
        <taxon>Calothrix</taxon>
    </lineage>
</organism>
<accession>A0A1Z4LUR8</accession>
<gene>
    <name evidence="1" type="ORF">NIES267_43150</name>
</gene>
<dbReference type="Proteomes" id="UP000218418">
    <property type="component" value="Chromosome"/>
</dbReference>
<protein>
    <submittedName>
        <fullName evidence="1">Uncharacterized protein</fullName>
    </submittedName>
</protein>
<name>A0A1Z4LUR8_9CYAN</name>
<dbReference type="OrthoDB" id="486596at2"/>
<proteinExistence type="predicted"/>
<sequence>MYDYLVDYLNAVTPYLSSELVNPRILSRIKRISRTLKPTWGAFLECPLGEDNNTVHFGTSALDNAIKLPPKMRSESIWQRIQQLCMDCNCSQSRLSEEIGSIFLDFELSQDNAEIPIPSIFFNLQEGDLQCLNGDISTFCTWLIKKVVEPLNNRTIPSYLQRNLELSLTALPTEAQVLQLGIMQPSGLDYIQLSISGMTPLAISEYLTRIGWRGSIIELEKLALFLNDIVDAIVIKIELGITVAPQVSFDCFIYQDLYKDCYWQPLLDFMIANKLCTPKKYAALLNWSGLSYEKYSPIPWPANLKIISDFLGNRASSILVREVSHIEITYIQNKLDAKAHLWFSPDWD</sequence>